<keyword evidence="11 14" id="KW-1133">Transmembrane helix</keyword>
<dbReference type="CDD" id="cd00082">
    <property type="entry name" value="HisKA"/>
    <property type="match status" value="1"/>
</dbReference>
<keyword evidence="9 17" id="KW-0418">Kinase</keyword>
<comment type="catalytic activity">
    <reaction evidence="1">
        <text>ATP + protein L-histidine = ADP + protein N-phospho-L-histidine.</text>
        <dbReference type="EC" id="2.7.13.3"/>
    </reaction>
</comment>
<keyword evidence="12" id="KW-0902">Two-component regulatory system</keyword>
<gene>
    <name evidence="17" type="ORF">SAMN05421578_10646</name>
</gene>
<evidence type="ECO:0000256" key="7">
    <source>
        <dbReference type="ARBA" id="ARBA00022692"/>
    </source>
</evidence>
<proteinExistence type="predicted"/>
<evidence type="ECO:0000313" key="17">
    <source>
        <dbReference type="EMBL" id="SIR02628.1"/>
    </source>
</evidence>
<evidence type="ECO:0000256" key="14">
    <source>
        <dbReference type="SAM" id="Phobius"/>
    </source>
</evidence>
<evidence type="ECO:0000256" key="8">
    <source>
        <dbReference type="ARBA" id="ARBA00022741"/>
    </source>
</evidence>
<name>A0ABY1JZ91_9BACL</name>
<dbReference type="InterPro" id="IPR003661">
    <property type="entry name" value="HisK_dim/P_dom"/>
</dbReference>
<evidence type="ECO:0000256" key="2">
    <source>
        <dbReference type="ARBA" id="ARBA00004651"/>
    </source>
</evidence>
<feature type="transmembrane region" description="Helical" evidence="14">
    <location>
        <begin position="166"/>
        <end position="185"/>
    </location>
</feature>
<dbReference type="SUPFAM" id="SSF158472">
    <property type="entry name" value="HAMP domain-like"/>
    <property type="match status" value="1"/>
</dbReference>
<dbReference type="PROSITE" id="PS50109">
    <property type="entry name" value="HIS_KIN"/>
    <property type="match status" value="1"/>
</dbReference>
<keyword evidence="10" id="KW-0067">ATP-binding</keyword>
<evidence type="ECO:0000256" key="1">
    <source>
        <dbReference type="ARBA" id="ARBA00000085"/>
    </source>
</evidence>
<dbReference type="CDD" id="cd06225">
    <property type="entry name" value="HAMP"/>
    <property type="match status" value="1"/>
</dbReference>
<dbReference type="RefSeq" id="WP_082867315.1">
    <property type="nucleotide sequence ID" value="NZ_FTNK01000006.1"/>
</dbReference>
<dbReference type="PRINTS" id="PR00344">
    <property type="entry name" value="BCTRLSENSOR"/>
</dbReference>
<dbReference type="GO" id="GO:0016301">
    <property type="term" value="F:kinase activity"/>
    <property type="evidence" value="ECO:0007669"/>
    <property type="project" value="UniProtKB-KW"/>
</dbReference>
<keyword evidence="18" id="KW-1185">Reference proteome</keyword>
<dbReference type="SMART" id="SM00304">
    <property type="entry name" value="HAMP"/>
    <property type="match status" value="1"/>
</dbReference>
<evidence type="ECO:0000256" key="12">
    <source>
        <dbReference type="ARBA" id="ARBA00023012"/>
    </source>
</evidence>
<dbReference type="Gene3D" id="1.10.287.130">
    <property type="match status" value="1"/>
</dbReference>
<evidence type="ECO:0000259" key="15">
    <source>
        <dbReference type="PROSITE" id="PS50109"/>
    </source>
</evidence>
<evidence type="ECO:0000256" key="4">
    <source>
        <dbReference type="ARBA" id="ARBA00022475"/>
    </source>
</evidence>
<evidence type="ECO:0000256" key="9">
    <source>
        <dbReference type="ARBA" id="ARBA00022777"/>
    </source>
</evidence>
<keyword evidence="7 14" id="KW-0812">Transmembrane</keyword>
<feature type="transmembrane region" description="Helical" evidence="14">
    <location>
        <begin position="12"/>
        <end position="33"/>
    </location>
</feature>
<dbReference type="InterPro" id="IPR005467">
    <property type="entry name" value="His_kinase_dom"/>
</dbReference>
<dbReference type="SMART" id="SM00388">
    <property type="entry name" value="HisKA"/>
    <property type="match status" value="1"/>
</dbReference>
<comment type="caution">
    <text evidence="17">The sequence shown here is derived from an EMBL/GenBank/DDBJ whole genome shotgun (WGS) entry which is preliminary data.</text>
</comment>
<dbReference type="EC" id="2.7.13.3" evidence="3"/>
<dbReference type="InterPro" id="IPR036890">
    <property type="entry name" value="HATPase_C_sf"/>
</dbReference>
<dbReference type="InterPro" id="IPR036097">
    <property type="entry name" value="HisK_dim/P_sf"/>
</dbReference>
<dbReference type="PANTHER" id="PTHR45528:SF1">
    <property type="entry name" value="SENSOR HISTIDINE KINASE CPXA"/>
    <property type="match status" value="1"/>
</dbReference>
<dbReference type="Gene3D" id="6.10.340.10">
    <property type="match status" value="1"/>
</dbReference>
<dbReference type="SUPFAM" id="SSF55874">
    <property type="entry name" value="ATPase domain of HSP90 chaperone/DNA topoisomerase II/histidine kinase"/>
    <property type="match status" value="1"/>
</dbReference>
<evidence type="ECO:0000256" key="5">
    <source>
        <dbReference type="ARBA" id="ARBA00022553"/>
    </source>
</evidence>
<keyword evidence="4" id="KW-1003">Cell membrane</keyword>
<dbReference type="SUPFAM" id="SSF47384">
    <property type="entry name" value="Homodimeric domain of signal transducing histidine kinase"/>
    <property type="match status" value="1"/>
</dbReference>
<organism evidence="17 18">
    <name type="scientific">Paenibacillus macquariensis</name>
    <dbReference type="NCBI Taxonomy" id="948756"/>
    <lineage>
        <taxon>Bacteria</taxon>
        <taxon>Bacillati</taxon>
        <taxon>Bacillota</taxon>
        <taxon>Bacilli</taxon>
        <taxon>Bacillales</taxon>
        <taxon>Paenibacillaceae</taxon>
        <taxon>Paenibacillus</taxon>
    </lineage>
</organism>
<sequence length="463" mass="52393">MNWNRIDLKLGMMIFSLFIVILFILGFVANGIISNFYTKEAHKEANDIATHVTAMLQEHNNSKSELITMAEFTGVDIFLVDSDGTFMDSTEKLDTKPTEHFPDIWEKEKLLQGQMIEKEFMSSNKLYLLHGKPLSMSMGTQSFTGGVYVVSSLESMKDSLQSVRYLLLYAGLGTLLLALGLIYILSKKLSKPLLQIEAATREIAKGELHTRVNVTSNDEIGSLSTAINDLAQELQRYRDSRSEFFANISHELRTPITYLEGYADVLSKGYIEDDEEKQKYLNIISQEAKRLNIIIQDLFELSKMEEGRIDLNLEFIDLNLLLRSSIHKVEFQAKEKGIMIGSHLEQTQSISLDRARMEQVLLNLLDNGIRYTKNGPITVGLHQQHKRIMITIQDSGPGIPMDELPYIFERFYRVEKSRSRQHGGTGLGLSIVQKLVELQGGLVEVTSIVGKGTIFKISFPNEV</sequence>
<dbReference type="Pfam" id="PF00672">
    <property type="entry name" value="HAMP"/>
    <property type="match status" value="1"/>
</dbReference>
<keyword evidence="6" id="KW-0808">Transferase</keyword>
<evidence type="ECO:0000256" key="3">
    <source>
        <dbReference type="ARBA" id="ARBA00012438"/>
    </source>
</evidence>
<evidence type="ECO:0000256" key="13">
    <source>
        <dbReference type="ARBA" id="ARBA00023136"/>
    </source>
</evidence>
<evidence type="ECO:0000259" key="16">
    <source>
        <dbReference type="PROSITE" id="PS50885"/>
    </source>
</evidence>
<protein>
    <recommendedName>
        <fullName evidence="3">histidine kinase</fullName>
        <ecNumber evidence="3">2.7.13.3</ecNumber>
    </recommendedName>
</protein>
<dbReference type="InterPro" id="IPR003594">
    <property type="entry name" value="HATPase_dom"/>
</dbReference>
<evidence type="ECO:0000256" key="10">
    <source>
        <dbReference type="ARBA" id="ARBA00022840"/>
    </source>
</evidence>
<keyword evidence="8" id="KW-0547">Nucleotide-binding</keyword>
<dbReference type="Pfam" id="PF02518">
    <property type="entry name" value="HATPase_c"/>
    <property type="match status" value="1"/>
</dbReference>
<dbReference type="PANTHER" id="PTHR45528">
    <property type="entry name" value="SENSOR HISTIDINE KINASE CPXA"/>
    <property type="match status" value="1"/>
</dbReference>
<evidence type="ECO:0000256" key="6">
    <source>
        <dbReference type="ARBA" id="ARBA00022679"/>
    </source>
</evidence>
<dbReference type="CDD" id="cd00075">
    <property type="entry name" value="HATPase"/>
    <property type="match status" value="1"/>
</dbReference>
<dbReference type="Gene3D" id="3.30.565.10">
    <property type="entry name" value="Histidine kinase-like ATPase, C-terminal domain"/>
    <property type="match status" value="1"/>
</dbReference>
<feature type="domain" description="HAMP" evidence="16">
    <location>
        <begin position="187"/>
        <end position="239"/>
    </location>
</feature>
<evidence type="ECO:0000313" key="18">
    <source>
        <dbReference type="Proteomes" id="UP000186666"/>
    </source>
</evidence>
<reference evidence="17 18" key="1">
    <citation type="submission" date="2017-01" db="EMBL/GenBank/DDBJ databases">
        <authorList>
            <person name="Varghese N."/>
            <person name="Submissions S."/>
        </authorList>
    </citation>
    <scope>NUCLEOTIDE SEQUENCE [LARGE SCALE GENOMIC DNA]</scope>
    <source>
        <strain evidence="17 18">ATCC 23464</strain>
    </source>
</reference>
<dbReference type="PROSITE" id="PS50885">
    <property type="entry name" value="HAMP"/>
    <property type="match status" value="1"/>
</dbReference>
<feature type="domain" description="Histidine kinase" evidence="15">
    <location>
        <begin position="247"/>
        <end position="463"/>
    </location>
</feature>
<dbReference type="InterPro" id="IPR003660">
    <property type="entry name" value="HAMP_dom"/>
</dbReference>
<evidence type="ECO:0000256" key="11">
    <source>
        <dbReference type="ARBA" id="ARBA00022989"/>
    </source>
</evidence>
<comment type="subcellular location">
    <subcellularLocation>
        <location evidence="2">Cell membrane</location>
        <topology evidence="2">Multi-pass membrane protein</topology>
    </subcellularLocation>
</comment>
<dbReference type="SMART" id="SM00387">
    <property type="entry name" value="HATPase_c"/>
    <property type="match status" value="1"/>
</dbReference>
<dbReference type="InterPro" id="IPR050398">
    <property type="entry name" value="HssS/ArlS-like"/>
</dbReference>
<keyword evidence="13 14" id="KW-0472">Membrane</keyword>
<keyword evidence="5" id="KW-0597">Phosphoprotein</keyword>
<dbReference type="Proteomes" id="UP000186666">
    <property type="component" value="Unassembled WGS sequence"/>
</dbReference>
<accession>A0ABY1JZ91</accession>
<dbReference type="EMBL" id="FTNK01000006">
    <property type="protein sequence ID" value="SIR02628.1"/>
    <property type="molecule type" value="Genomic_DNA"/>
</dbReference>
<dbReference type="InterPro" id="IPR004358">
    <property type="entry name" value="Sig_transdc_His_kin-like_C"/>
</dbReference>
<dbReference type="Pfam" id="PF00512">
    <property type="entry name" value="HisKA"/>
    <property type="match status" value="1"/>
</dbReference>